<sequence length="63" mass="7453">MSNAEADDRWSKFVDTDIKAANRNTGRVATEKTKGFNEYLTRVLIQKPHRQIQEYLYKVIHRT</sequence>
<dbReference type="Proteomes" id="UP000828390">
    <property type="component" value="Unassembled WGS sequence"/>
</dbReference>
<name>A0A9D4J0C5_DREPO</name>
<reference evidence="1" key="2">
    <citation type="submission" date="2020-11" db="EMBL/GenBank/DDBJ databases">
        <authorList>
            <person name="McCartney M.A."/>
            <person name="Auch B."/>
            <person name="Kono T."/>
            <person name="Mallez S."/>
            <person name="Becker A."/>
            <person name="Gohl D.M."/>
            <person name="Silverstein K.A.T."/>
            <person name="Koren S."/>
            <person name="Bechman K.B."/>
            <person name="Herman A."/>
            <person name="Abrahante J.E."/>
            <person name="Garbe J."/>
        </authorList>
    </citation>
    <scope>NUCLEOTIDE SEQUENCE</scope>
    <source>
        <strain evidence="1">Duluth1</strain>
        <tissue evidence="1">Whole animal</tissue>
    </source>
</reference>
<dbReference type="AlphaFoldDB" id="A0A9D4J0C5"/>
<dbReference type="EMBL" id="JAIWYP010000007">
    <property type="protein sequence ID" value="KAH3795036.1"/>
    <property type="molecule type" value="Genomic_DNA"/>
</dbReference>
<gene>
    <name evidence="1" type="ORF">DPMN_148581</name>
</gene>
<comment type="caution">
    <text evidence="1">The sequence shown here is derived from an EMBL/GenBank/DDBJ whole genome shotgun (WGS) entry which is preliminary data.</text>
</comment>
<accession>A0A9D4J0C5</accession>
<organism evidence="1 2">
    <name type="scientific">Dreissena polymorpha</name>
    <name type="common">Zebra mussel</name>
    <name type="synonym">Mytilus polymorpha</name>
    <dbReference type="NCBI Taxonomy" id="45954"/>
    <lineage>
        <taxon>Eukaryota</taxon>
        <taxon>Metazoa</taxon>
        <taxon>Spiralia</taxon>
        <taxon>Lophotrochozoa</taxon>
        <taxon>Mollusca</taxon>
        <taxon>Bivalvia</taxon>
        <taxon>Autobranchia</taxon>
        <taxon>Heteroconchia</taxon>
        <taxon>Euheterodonta</taxon>
        <taxon>Imparidentia</taxon>
        <taxon>Neoheterodontei</taxon>
        <taxon>Myida</taxon>
        <taxon>Dreissenoidea</taxon>
        <taxon>Dreissenidae</taxon>
        <taxon>Dreissena</taxon>
    </lineage>
</organism>
<evidence type="ECO:0000313" key="1">
    <source>
        <dbReference type="EMBL" id="KAH3795036.1"/>
    </source>
</evidence>
<protein>
    <submittedName>
        <fullName evidence="1">Uncharacterized protein</fullName>
    </submittedName>
</protein>
<keyword evidence="2" id="KW-1185">Reference proteome</keyword>
<reference evidence="1" key="1">
    <citation type="journal article" date="2019" name="bioRxiv">
        <title>The Genome of the Zebra Mussel, Dreissena polymorpha: A Resource for Invasive Species Research.</title>
        <authorList>
            <person name="McCartney M.A."/>
            <person name="Auch B."/>
            <person name="Kono T."/>
            <person name="Mallez S."/>
            <person name="Zhang Y."/>
            <person name="Obille A."/>
            <person name="Becker A."/>
            <person name="Abrahante J.E."/>
            <person name="Garbe J."/>
            <person name="Badalamenti J.P."/>
            <person name="Herman A."/>
            <person name="Mangelson H."/>
            <person name="Liachko I."/>
            <person name="Sullivan S."/>
            <person name="Sone E.D."/>
            <person name="Koren S."/>
            <person name="Silverstein K.A.T."/>
            <person name="Beckman K.B."/>
            <person name="Gohl D.M."/>
        </authorList>
    </citation>
    <scope>NUCLEOTIDE SEQUENCE</scope>
    <source>
        <strain evidence="1">Duluth1</strain>
        <tissue evidence="1">Whole animal</tissue>
    </source>
</reference>
<proteinExistence type="predicted"/>
<evidence type="ECO:0000313" key="2">
    <source>
        <dbReference type="Proteomes" id="UP000828390"/>
    </source>
</evidence>